<keyword evidence="2" id="KW-1185">Reference proteome</keyword>
<dbReference type="Gene3D" id="3.30.70.240">
    <property type="match status" value="1"/>
</dbReference>
<dbReference type="CDD" id="cd09755">
    <property type="entry name" value="Cas2_I-E"/>
    <property type="match status" value="1"/>
</dbReference>
<accession>A0A1C3P3U2</accession>
<evidence type="ECO:0008006" key="3">
    <source>
        <dbReference type="Google" id="ProtNLM"/>
    </source>
</evidence>
<dbReference type="Proteomes" id="UP000199013">
    <property type="component" value="Unassembled WGS sequence"/>
</dbReference>
<gene>
    <name evidence="1" type="ORF">FDG2_4149</name>
</gene>
<reference evidence="2" key="1">
    <citation type="submission" date="2016-02" db="EMBL/GenBank/DDBJ databases">
        <authorList>
            <person name="Wibberg D."/>
        </authorList>
    </citation>
    <scope>NUCLEOTIDE SEQUENCE [LARGE SCALE GENOMIC DNA]</scope>
</reference>
<proteinExistence type="predicted"/>
<dbReference type="InterPro" id="IPR010152">
    <property type="entry name" value="CRISPR-assoc_prot_Cas2_sub"/>
</dbReference>
<evidence type="ECO:0000313" key="1">
    <source>
        <dbReference type="EMBL" id="SBW24430.1"/>
    </source>
</evidence>
<protein>
    <recommendedName>
        <fullName evidence="3">CRISPR-associated protein Cas2</fullName>
    </recommendedName>
</protein>
<dbReference type="EMBL" id="FLUV01001745">
    <property type="protein sequence ID" value="SBW24430.1"/>
    <property type="molecule type" value="Genomic_DNA"/>
</dbReference>
<dbReference type="NCBIfam" id="TIGR01873">
    <property type="entry name" value="cas_CT1978"/>
    <property type="match status" value="1"/>
</dbReference>
<name>A0A1C3P3U2_9ACTN</name>
<organism evidence="1 2">
    <name type="scientific">Candidatus Protofrankia californiensis</name>
    <dbReference type="NCBI Taxonomy" id="1839754"/>
    <lineage>
        <taxon>Bacteria</taxon>
        <taxon>Bacillati</taxon>
        <taxon>Actinomycetota</taxon>
        <taxon>Actinomycetes</taxon>
        <taxon>Frankiales</taxon>
        <taxon>Frankiaceae</taxon>
        <taxon>Protofrankia</taxon>
    </lineage>
</organism>
<dbReference type="AlphaFoldDB" id="A0A1C3P3U2"/>
<dbReference type="Pfam" id="PF09707">
    <property type="entry name" value="Cas_Cas2CT1978"/>
    <property type="match status" value="1"/>
</dbReference>
<evidence type="ECO:0000313" key="2">
    <source>
        <dbReference type="Proteomes" id="UP000199013"/>
    </source>
</evidence>
<sequence>MTVIVLIAAPEGLRGHLTRWMMEIAAGVYVGNPNARIRDRLWTLLAQRIGDGQVVMIEPAGNEQGWAARTAGRDRYHPIDYDGLMLFARPRR</sequence>